<dbReference type="PANTHER" id="PTHR47186:SF3">
    <property type="entry name" value="OS09G0267800 PROTEIN"/>
    <property type="match status" value="1"/>
</dbReference>
<proteinExistence type="predicted"/>
<name>A0A6P6BB30_DURZI</name>
<dbReference type="OrthoDB" id="5279713at2759"/>
<dbReference type="GeneID" id="111316577"/>
<dbReference type="PANTHER" id="PTHR47186">
    <property type="entry name" value="LEUCINE-RICH REPEAT-CONTAINING PROTEIN 57"/>
    <property type="match status" value="1"/>
</dbReference>
<protein>
    <submittedName>
        <fullName evidence="2">Uncharacterized protein LOC111316577</fullName>
    </submittedName>
</protein>
<gene>
    <name evidence="2" type="primary">LOC111316577</name>
</gene>
<organism evidence="1 2">
    <name type="scientific">Durio zibethinus</name>
    <name type="common">Durian</name>
    <dbReference type="NCBI Taxonomy" id="66656"/>
    <lineage>
        <taxon>Eukaryota</taxon>
        <taxon>Viridiplantae</taxon>
        <taxon>Streptophyta</taxon>
        <taxon>Embryophyta</taxon>
        <taxon>Tracheophyta</taxon>
        <taxon>Spermatophyta</taxon>
        <taxon>Magnoliopsida</taxon>
        <taxon>eudicotyledons</taxon>
        <taxon>Gunneridae</taxon>
        <taxon>Pentapetalae</taxon>
        <taxon>rosids</taxon>
        <taxon>malvids</taxon>
        <taxon>Malvales</taxon>
        <taxon>Malvaceae</taxon>
        <taxon>Helicteroideae</taxon>
        <taxon>Durio</taxon>
    </lineage>
</organism>
<accession>A0A6P6BB30</accession>
<dbReference type="KEGG" id="dzi:111316577"/>
<evidence type="ECO:0000313" key="2">
    <source>
        <dbReference type="RefSeq" id="XP_022774296.1"/>
    </source>
</evidence>
<dbReference type="SUPFAM" id="SSF52047">
    <property type="entry name" value="RNI-like"/>
    <property type="match status" value="1"/>
</dbReference>
<keyword evidence="1" id="KW-1185">Reference proteome</keyword>
<evidence type="ECO:0000313" key="1">
    <source>
        <dbReference type="Proteomes" id="UP000515121"/>
    </source>
</evidence>
<sequence length="139" mass="15612">MTWQMTVQDMTNEEIVAVEVDSSENVRLDSSSKKTSHLRVKIAKMDQFPVPMKGIKKLRSLVTVGQQCDVTGEALQALFEGAKGLRVVDFTEDFSGGVTVKEIPNEIGKLIHLRYLNLCHNRNLEELPEGMSELQNLHT</sequence>
<dbReference type="RefSeq" id="XP_022774296.1">
    <property type="nucleotide sequence ID" value="XM_022918561.1"/>
</dbReference>
<reference evidence="2" key="1">
    <citation type="submission" date="2025-08" db="UniProtKB">
        <authorList>
            <consortium name="RefSeq"/>
        </authorList>
    </citation>
    <scope>IDENTIFICATION</scope>
    <source>
        <tissue evidence="2">Fruit stalk</tissue>
    </source>
</reference>
<dbReference type="InterPro" id="IPR032675">
    <property type="entry name" value="LRR_dom_sf"/>
</dbReference>
<dbReference type="AlphaFoldDB" id="A0A6P6BB30"/>
<dbReference type="Gene3D" id="3.80.10.10">
    <property type="entry name" value="Ribonuclease Inhibitor"/>
    <property type="match status" value="1"/>
</dbReference>
<dbReference type="Proteomes" id="UP000515121">
    <property type="component" value="Unplaced"/>
</dbReference>